<dbReference type="InterPro" id="IPR014721">
    <property type="entry name" value="Ribsml_uS5_D2-typ_fold_subgr"/>
</dbReference>
<dbReference type="Gene3D" id="3.30.230.10">
    <property type="match status" value="1"/>
</dbReference>
<dbReference type="InterPro" id="IPR014762">
    <property type="entry name" value="DNA_mismatch_repair_CS"/>
</dbReference>
<accession>E9H6U5</accession>
<evidence type="ECO:0000256" key="1">
    <source>
        <dbReference type="ARBA" id="ARBA00006082"/>
    </source>
</evidence>
<dbReference type="FunFam" id="3.30.565.10:FF:000017">
    <property type="entry name" value="PMS1 homolog 1, mismatch repair system component"/>
    <property type="match status" value="1"/>
</dbReference>
<evidence type="ECO:0000256" key="3">
    <source>
        <dbReference type="PROSITE-ProRule" id="PRU00267"/>
    </source>
</evidence>
<dbReference type="InParanoid" id="E9H6U5"/>
<dbReference type="InterPro" id="IPR036910">
    <property type="entry name" value="HMG_box_dom_sf"/>
</dbReference>
<dbReference type="GO" id="GO:0016887">
    <property type="term" value="F:ATP hydrolysis activity"/>
    <property type="evidence" value="ECO:0000318"/>
    <property type="project" value="GO_Central"/>
</dbReference>
<dbReference type="eggNOG" id="KOG1978">
    <property type="taxonomic scope" value="Eukaryota"/>
</dbReference>
<dbReference type="PROSITE" id="PS00058">
    <property type="entry name" value="DNA_MISMATCH_REPAIR_1"/>
    <property type="match status" value="1"/>
</dbReference>
<keyword evidence="3" id="KW-0539">Nucleus</keyword>
<dbReference type="InterPro" id="IPR009071">
    <property type="entry name" value="HMG_box_dom"/>
</dbReference>
<dbReference type="FunFam" id="1.10.30.10:FF:000026">
    <property type="entry name" value="PMS1 homolog 1, mismatch repair system component"/>
    <property type="match status" value="1"/>
</dbReference>
<feature type="domain" description="HMG box" evidence="5">
    <location>
        <begin position="534"/>
        <end position="602"/>
    </location>
</feature>
<evidence type="ECO:0000256" key="2">
    <source>
        <dbReference type="ARBA" id="ARBA00022763"/>
    </source>
</evidence>
<dbReference type="Pfam" id="PF00505">
    <property type="entry name" value="HMG_box"/>
    <property type="match status" value="1"/>
</dbReference>
<dbReference type="Gene3D" id="3.30.565.10">
    <property type="entry name" value="Histidine kinase-like ATPase, C-terminal domain"/>
    <property type="match status" value="1"/>
</dbReference>
<dbReference type="Proteomes" id="UP000000305">
    <property type="component" value="Unassembled WGS sequence"/>
</dbReference>
<keyword evidence="7" id="KW-1185">Reference proteome</keyword>
<dbReference type="OrthoDB" id="10254304at2759"/>
<keyword evidence="3" id="KW-0238">DNA-binding</keyword>
<protein>
    <submittedName>
        <fullName evidence="6">Putative MLH2, MutL protein 2</fullName>
    </submittedName>
</protein>
<reference evidence="6 7" key="1">
    <citation type="journal article" date="2011" name="Science">
        <title>The ecoresponsive genome of Daphnia pulex.</title>
        <authorList>
            <person name="Colbourne J.K."/>
            <person name="Pfrender M.E."/>
            <person name="Gilbert D."/>
            <person name="Thomas W.K."/>
            <person name="Tucker A."/>
            <person name="Oakley T.H."/>
            <person name="Tokishita S."/>
            <person name="Aerts A."/>
            <person name="Arnold G.J."/>
            <person name="Basu M.K."/>
            <person name="Bauer D.J."/>
            <person name="Caceres C.E."/>
            <person name="Carmel L."/>
            <person name="Casola C."/>
            <person name="Choi J.H."/>
            <person name="Detter J.C."/>
            <person name="Dong Q."/>
            <person name="Dusheyko S."/>
            <person name="Eads B.D."/>
            <person name="Frohlich T."/>
            <person name="Geiler-Samerotte K.A."/>
            <person name="Gerlach D."/>
            <person name="Hatcher P."/>
            <person name="Jogdeo S."/>
            <person name="Krijgsveld J."/>
            <person name="Kriventseva E.V."/>
            <person name="Kultz D."/>
            <person name="Laforsch C."/>
            <person name="Lindquist E."/>
            <person name="Lopez J."/>
            <person name="Manak J.R."/>
            <person name="Muller J."/>
            <person name="Pangilinan J."/>
            <person name="Patwardhan R.P."/>
            <person name="Pitluck S."/>
            <person name="Pritham E.J."/>
            <person name="Rechtsteiner A."/>
            <person name="Rho M."/>
            <person name="Rogozin I.B."/>
            <person name="Sakarya O."/>
            <person name="Salamov A."/>
            <person name="Schaack S."/>
            <person name="Shapiro H."/>
            <person name="Shiga Y."/>
            <person name="Skalitzky C."/>
            <person name="Smith Z."/>
            <person name="Souvorov A."/>
            <person name="Sung W."/>
            <person name="Tang Z."/>
            <person name="Tsuchiya D."/>
            <person name="Tu H."/>
            <person name="Vos H."/>
            <person name="Wang M."/>
            <person name="Wolf Y.I."/>
            <person name="Yamagata H."/>
            <person name="Yamada T."/>
            <person name="Ye Y."/>
            <person name="Shaw J.R."/>
            <person name="Andrews J."/>
            <person name="Crease T.J."/>
            <person name="Tang H."/>
            <person name="Lucas S.M."/>
            <person name="Robertson H.M."/>
            <person name="Bork P."/>
            <person name="Koonin E.V."/>
            <person name="Zdobnov E.M."/>
            <person name="Grigoriev I.V."/>
            <person name="Lynch M."/>
            <person name="Boore J.L."/>
        </authorList>
    </citation>
    <scope>NUCLEOTIDE SEQUENCE [LARGE SCALE GENOMIC DNA]</scope>
</reference>
<dbReference type="SUPFAM" id="SSF47095">
    <property type="entry name" value="HMG-box"/>
    <property type="match status" value="1"/>
</dbReference>
<dbReference type="Pfam" id="PF13589">
    <property type="entry name" value="HATPase_c_3"/>
    <property type="match status" value="1"/>
</dbReference>
<dbReference type="GO" id="GO:0006298">
    <property type="term" value="P:mismatch repair"/>
    <property type="evidence" value="ECO:0000318"/>
    <property type="project" value="GO_Central"/>
</dbReference>
<evidence type="ECO:0000256" key="4">
    <source>
        <dbReference type="SAM" id="MobiDB-lite"/>
    </source>
</evidence>
<dbReference type="CDD" id="cd16926">
    <property type="entry name" value="HATPase_MutL-MLH-PMS-like"/>
    <property type="match status" value="1"/>
</dbReference>
<evidence type="ECO:0000313" key="6">
    <source>
        <dbReference type="EMBL" id="EFX72573.1"/>
    </source>
</evidence>
<dbReference type="SMART" id="SM01340">
    <property type="entry name" value="DNA_mis_repair"/>
    <property type="match status" value="1"/>
</dbReference>
<dbReference type="Pfam" id="PF01119">
    <property type="entry name" value="DNA_mis_repair"/>
    <property type="match status" value="1"/>
</dbReference>
<dbReference type="HOGENOM" id="CLU_015755_0_0_1"/>
<dbReference type="PROSITE" id="PS50118">
    <property type="entry name" value="HMG_BOX_2"/>
    <property type="match status" value="1"/>
</dbReference>
<dbReference type="KEGG" id="dpx:DAPPUDRAFT_326138"/>
<feature type="DNA-binding region" description="HMG box" evidence="3">
    <location>
        <begin position="534"/>
        <end position="602"/>
    </location>
</feature>
<dbReference type="SMART" id="SM00398">
    <property type="entry name" value="HMG"/>
    <property type="match status" value="1"/>
</dbReference>
<dbReference type="SUPFAM" id="SSF54211">
    <property type="entry name" value="Ribosomal protein S5 domain 2-like"/>
    <property type="match status" value="1"/>
</dbReference>
<dbReference type="GO" id="GO:0140664">
    <property type="term" value="F:ATP-dependent DNA damage sensor activity"/>
    <property type="evidence" value="ECO:0007669"/>
    <property type="project" value="InterPro"/>
</dbReference>
<dbReference type="GO" id="GO:0032389">
    <property type="term" value="C:MutLalpha complex"/>
    <property type="evidence" value="ECO:0000318"/>
    <property type="project" value="GO_Central"/>
</dbReference>
<dbReference type="FunFam" id="3.30.230.10:FF:000030">
    <property type="entry name" value="PMS1 homolog 1, mismatch repair system component"/>
    <property type="match status" value="1"/>
</dbReference>
<dbReference type="SUPFAM" id="SSF55874">
    <property type="entry name" value="ATPase domain of HSP90 chaperone/DNA topoisomerase II/histidine kinase"/>
    <property type="match status" value="1"/>
</dbReference>
<dbReference type="CDD" id="cd00782">
    <property type="entry name" value="MutL_Trans"/>
    <property type="match status" value="1"/>
</dbReference>
<dbReference type="InterPro" id="IPR038973">
    <property type="entry name" value="MutL/Mlh/Pms-like"/>
</dbReference>
<keyword evidence="2" id="KW-0227">DNA damage</keyword>
<dbReference type="EMBL" id="GL732598">
    <property type="protein sequence ID" value="EFX72573.1"/>
    <property type="molecule type" value="Genomic_DNA"/>
</dbReference>
<dbReference type="STRING" id="6669.E9H6U5"/>
<evidence type="ECO:0000313" key="7">
    <source>
        <dbReference type="Proteomes" id="UP000000305"/>
    </source>
</evidence>
<dbReference type="CDD" id="cd00084">
    <property type="entry name" value="HMG-box_SF"/>
    <property type="match status" value="1"/>
</dbReference>
<dbReference type="PANTHER" id="PTHR10073:SF52">
    <property type="entry name" value="MISMATCH REPAIR ENDONUCLEASE PMS2"/>
    <property type="match status" value="1"/>
</dbReference>
<dbReference type="PANTHER" id="PTHR10073">
    <property type="entry name" value="DNA MISMATCH REPAIR PROTEIN MLH, PMS, MUTL"/>
    <property type="match status" value="1"/>
</dbReference>
<evidence type="ECO:0000259" key="5">
    <source>
        <dbReference type="PROSITE" id="PS50118"/>
    </source>
</evidence>
<dbReference type="NCBIfam" id="TIGR00585">
    <property type="entry name" value="mutl"/>
    <property type="match status" value="1"/>
</dbReference>
<feature type="region of interest" description="Disordered" evidence="4">
    <location>
        <begin position="627"/>
        <end position="647"/>
    </location>
</feature>
<dbReference type="InterPro" id="IPR036890">
    <property type="entry name" value="HATPase_C_sf"/>
</dbReference>
<dbReference type="GO" id="GO:0030983">
    <property type="term" value="F:mismatched DNA binding"/>
    <property type="evidence" value="ECO:0007669"/>
    <property type="project" value="InterPro"/>
</dbReference>
<organism evidence="6 7">
    <name type="scientific">Daphnia pulex</name>
    <name type="common">Water flea</name>
    <dbReference type="NCBI Taxonomy" id="6669"/>
    <lineage>
        <taxon>Eukaryota</taxon>
        <taxon>Metazoa</taxon>
        <taxon>Ecdysozoa</taxon>
        <taxon>Arthropoda</taxon>
        <taxon>Crustacea</taxon>
        <taxon>Branchiopoda</taxon>
        <taxon>Diplostraca</taxon>
        <taxon>Cladocera</taxon>
        <taxon>Anomopoda</taxon>
        <taxon>Daphniidae</taxon>
        <taxon>Daphnia</taxon>
    </lineage>
</organism>
<dbReference type="Gene3D" id="1.10.30.10">
    <property type="entry name" value="High mobility group box domain"/>
    <property type="match status" value="1"/>
</dbReference>
<name>E9H6U5_DAPPU</name>
<gene>
    <name evidence="6" type="ORF">DAPPUDRAFT_326138</name>
</gene>
<dbReference type="InterPro" id="IPR002099">
    <property type="entry name" value="MutL/Mlh/PMS"/>
</dbReference>
<dbReference type="InterPro" id="IPR013507">
    <property type="entry name" value="DNA_mismatch_S5_2-like"/>
</dbReference>
<dbReference type="AlphaFoldDB" id="E9H6U5"/>
<dbReference type="InterPro" id="IPR020568">
    <property type="entry name" value="Ribosomal_Su5_D2-typ_SF"/>
</dbReference>
<dbReference type="GO" id="GO:0005524">
    <property type="term" value="F:ATP binding"/>
    <property type="evidence" value="ECO:0007669"/>
    <property type="project" value="InterPro"/>
</dbReference>
<proteinExistence type="inferred from homology"/>
<sequence>MVEKKIISELPPSTVKLITATQIATSVCNIVKELVENSLDASSTVVRVKLENSGLSKIEVTDNGSGVSKENVLKMALPHYTSKISQHQDLEALSTYGFRGEALAAICAVAKLSVTTKTAEDPVASTYTMDSNGDVVDVKPSHLSQGTLVVMTSLFWNIPVRKQYYQTPKRKKDELIKVEELLLSYGLIHPELHLSLHHDHSLIWQKNRATDFTANIRQTLGHGICSNMEFISEDEVIQMVLVVPKRTAPLDICYRNRPDRCFTFINQRPVISKDIEKLMKELYGFIRDGDQKSAVYPIFIVSLQFPGDEVDVNVEPNKTKVLMKRQGDVLELIRKRVSDILGTNLVAEKPTEVNLQTDECENSTSAINPDVTEVRMVEETVLEDQHKSHTQAPLHTQFETTFDSQIGFRQLESTRIDSIDGFPEDDCLFRGFDEPFQVPVEKESFQTNESASNEPEIIAIGSDQWSRGLATNSDGQIVHAIQVLRGQPHLAKRLSDPPVLGNLAKKPKLIETMETSRIVGSSPSLLETVNGRVRKIPADPFGEYCKDVRNEILSQDPTMSFTELSQNLNNGWKNLDKNSREKYEIRSETNKQRYNANKLRTPKKSSMSNTSLDRYLLGSQTPVIRTERAPSRSVVASAPPPKRTSSSIDFSMDILNQSLESSQLKTKDQWFCLKKIESGSWLCSNRNDVMAVNFTRLYEMILYTRLVNEHVIPSRAVSNPMLIDKKTFGDLMSWRKLLSLPSEWETATTRTITDSRVVANGVGIRLGVDSDDAGVVVYQVPANVQKFDLNDVRNLLRQVTKDGSTVESCRPGQIIMYLKSEAARLAAGRCTEPETNEVCELLEQWLSTDPENVCLHGEPVFWSHSIGAGPANKENTY</sequence>
<comment type="similarity">
    <text evidence="1">Belongs to the DNA mismatch repair MutL/HexB family.</text>
</comment>